<evidence type="ECO:0000313" key="3">
    <source>
        <dbReference type="Proteomes" id="UP000591537"/>
    </source>
</evidence>
<dbReference type="AlphaFoldDB" id="A0A7W9TJS3"/>
<dbReference type="Proteomes" id="UP000591537">
    <property type="component" value="Unassembled WGS sequence"/>
</dbReference>
<accession>A0A7W9TJS3</accession>
<dbReference type="EMBL" id="JACHGV010000035">
    <property type="protein sequence ID" value="MBB6081975.1"/>
    <property type="molecule type" value="Genomic_DNA"/>
</dbReference>
<keyword evidence="3" id="KW-1185">Reference proteome</keyword>
<proteinExistence type="predicted"/>
<evidence type="ECO:0000256" key="1">
    <source>
        <dbReference type="SAM" id="MobiDB-lite"/>
    </source>
</evidence>
<organism evidence="2 3">
    <name type="scientific">Streptomyces paradoxus</name>
    <dbReference type="NCBI Taxonomy" id="66375"/>
    <lineage>
        <taxon>Bacteria</taxon>
        <taxon>Bacillati</taxon>
        <taxon>Actinomycetota</taxon>
        <taxon>Actinomycetes</taxon>
        <taxon>Kitasatosporales</taxon>
        <taxon>Streptomycetaceae</taxon>
        <taxon>Streptomyces</taxon>
    </lineage>
</organism>
<gene>
    <name evidence="2" type="ORF">HNR57_007938</name>
</gene>
<sequence>MGPSTPSPGTELIAVGSVPQGRSVRPGPVYAGPGAAAGGCYLPSMAAIRLLGRMSVQDFST</sequence>
<name>A0A7W9TJS3_9ACTN</name>
<protein>
    <submittedName>
        <fullName evidence="2">Uncharacterized protein</fullName>
    </submittedName>
</protein>
<evidence type="ECO:0000313" key="2">
    <source>
        <dbReference type="EMBL" id="MBB6081975.1"/>
    </source>
</evidence>
<feature type="region of interest" description="Disordered" evidence="1">
    <location>
        <begin position="1"/>
        <end position="20"/>
    </location>
</feature>
<reference evidence="2 3" key="1">
    <citation type="submission" date="2020-08" db="EMBL/GenBank/DDBJ databases">
        <title>Genomic Encyclopedia of Type Strains, Phase IV (KMG-IV): sequencing the most valuable type-strain genomes for metagenomic binning, comparative biology and taxonomic classification.</title>
        <authorList>
            <person name="Goeker M."/>
        </authorList>
    </citation>
    <scope>NUCLEOTIDE SEQUENCE [LARGE SCALE GENOMIC DNA]</scope>
    <source>
        <strain evidence="2 3">DSM 43350</strain>
    </source>
</reference>
<comment type="caution">
    <text evidence="2">The sequence shown here is derived from an EMBL/GenBank/DDBJ whole genome shotgun (WGS) entry which is preliminary data.</text>
</comment>